<dbReference type="GO" id="GO:0071949">
    <property type="term" value="F:FAD binding"/>
    <property type="evidence" value="ECO:0007669"/>
    <property type="project" value="InterPro"/>
</dbReference>
<keyword evidence="3" id="KW-1185">Reference proteome</keyword>
<dbReference type="InterPro" id="IPR011777">
    <property type="entry name" value="Geranylgeranyl_Rdtase_fam"/>
</dbReference>
<feature type="domain" description="FAD-binding" evidence="1">
    <location>
        <begin position="10"/>
        <end position="289"/>
    </location>
</feature>
<dbReference type="Gene3D" id="3.50.50.60">
    <property type="entry name" value="FAD/NAD(P)-binding domain"/>
    <property type="match status" value="1"/>
</dbReference>
<proteinExistence type="predicted"/>
<evidence type="ECO:0000259" key="1">
    <source>
        <dbReference type="Pfam" id="PF01494"/>
    </source>
</evidence>
<dbReference type="NCBIfam" id="TIGR02032">
    <property type="entry name" value="GG-red-SF"/>
    <property type="match status" value="1"/>
</dbReference>
<dbReference type="EMBL" id="LR792632">
    <property type="protein sequence ID" value="CAB3287612.1"/>
    <property type="molecule type" value="Genomic_DNA"/>
</dbReference>
<dbReference type="InterPro" id="IPR002938">
    <property type="entry name" value="FAD-bd"/>
</dbReference>
<dbReference type="Gene3D" id="3.30.9.10">
    <property type="entry name" value="D-Amino Acid Oxidase, subunit A, domain 2"/>
    <property type="match status" value="1"/>
</dbReference>
<dbReference type="PANTHER" id="PTHR42685:SF18">
    <property type="entry name" value="DIGERANYLGERANYLGLYCEROPHOSPHOLIPID REDUCTASE"/>
    <property type="match status" value="1"/>
</dbReference>
<dbReference type="PRINTS" id="PR00420">
    <property type="entry name" value="RNGMNOXGNASE"/>
</dbReference>
<dbReference type="GO" id="GO:0016628">
    <property type="term" value="F:oxidoreductase activity, acting on the CH-CH group of donors, NAD or NADP as acceptor"/>
    <property type="evidence" value="ECO:0007669"/>
    <property type="project" value="InterPro"/>
</dbReference>
<organism evidence="2 3">
    <name type="scientific">Methanocaldococcus lauensis</name>
    <dbReference type="NCBI Taxonomy" id="2546128"/>
    <lineage>
        <taxon>Archaea</taxon>
        <taxon>Methanobacteriati</taxon>
        <taxon>Methanobacteriota</taxon>
        <taxon>Methanomada group</taxon>
        <taxon>Methanococci</taxon>
        <taxon>Methanococcales</taxon>
        <taxon>Methanocaldococcaceae</taxon>
        <taxon>Methanocaldococcus</taxon>
    </lineage>
</organism>
<dbReference type="AlphaFoldDB" id="A0A8D6PPK4"/>
<dbReference type="SUPFAM" id="SSF51905">
    <property type="entry name" value="FAD/NAD(P)-binding domain"/>
    <property type="match status" value="1"/>
</dbReference>
<dbReference type="PANTHER" id="PTHR42685">
    <property type="entry name" value="GERANYLGERANYL DIPHOSPHATE REDUCTASE"/>
    <property type="match status" value="1"/>
</dbReference>
<evidence type="ECO:0000313" key="3">
    <source>
        <dbReference type="Proteomes" id="UP000679213"/>
    </source>
</evidence>
<sequence>MLVINLYKEDYDVVVIGGGPIGCITGENIKNYKVLIVEEHQSIGVPLQCAGLISKRGVKELGNPKGCINKVRGACVYSKNNMIKIGNEEIRAYVFERKVMDKDIAIRASKKCDFLLKAYGEIEKCKNGYYVKINHLGEEIKLHPKVIVGADGSKSLTGKKLGLVNNKKREILSSCQFEMVNANCDDDFVYVFLDKKYSKNFFAWIIPMGNDRVRVGLVDKGNCYNKLLKFINENEVAREILEKATITEFSTGSLPIGYLDKTVKDNVLLVGDAACHIKPLSGGGLCFGAIGGKIAGEVITKYLNGEIEGLELYDKLWKESFGKEIKRGLLLRNVFLKLENDTLDKIIEKLAKSDLIDYINNYGDMDIQTPLIMKIFKSLSFDLGFRILKDLF</sequence>
<evidence type="ECO:0000313" key="2">
    <source>
        <dbReference type="EMBL" id="CAB3287612.1"/>
    </source>
</evidence>
<dbReference type="Pfam" id="PF01494">
    <property type="entry name" value="FAD_binding_3"/>
    <property type="match status" value="1"/>
</dbReference>
<gene>
    <name evidence="2" type="ORF">MLAUSG7_0303</name>
</gene>
<dbReference type="InterPro" id="IPR036188">
    <property type="entry name" value="FAD/NAD-bd_sf"/>
</dbReference>
<name>A0A8D6PPK4_9EURY</name>
<dbReference type="Proteomes" id="UP000679213">
    <property type="component" value="Chromosome I"/>
</dbReference>
<protein>
    <submittedName>
        <fullName evidence="2">Geranylgeranyl reductase</fullName>
    </submittedName>
</protein>
<dbReference type="InterPro" id="IPR050407">
    <property type="entry name" value="Geranylgeranyl_reductase"/>
</dbReference>
<dbReference type="KEGG" id="mesg:MLAUSG7_0303"/>
<reference evidence="2 3" key="1">
    <citation type="submission" date="2020-04" db="EMBL/GenBank/DDBJ databases">
        <authorList>
            <consortium name="Genoscope - CEA"/>
            <person name="William W."/>
        </authorList>
    </citation>
    <scope>NUCLEOTIDE SEQUENCE [LARGE SCALE GENOMIC DNA]</scope>
    <source>
        <strain evidence="2 3">SG7</strain>
    </source>
</reference>
<accession>A0A8D6PPK4</accession>